<dbReference type="Proteomes" id="UP000000763">
    <property type="component" value="Chromosome 7"/>
</dbReference>
<reference evidence="3" key="1">
    <citation type="journal article" date="2005" name="Nature">
        <title>The map-based sequence of the rice genome.</title>
        <authorList>
            <consortium name="International rice genome sequencing project (IRGSP)"/>
            <person name="Matsumoto T."/>
            <person name="Wu J."/>
            <person name="Kanamori H."/>
            <person name="Katayose Y."/>
            <person name="Fujisawa M."/>
            <person name="Namiki N."/>
            <person name="Mizuno H."/>
            <person name="Yamamoto K."/>
            <person name="Antonio B.A."/>
            <person name="Baba T."/>
            <person name="Sakata K."/>
            <person name="Nagamura Y."/>
            <person name="Aoki H."/>
            <person name="Arikawa K."/>
            <person name="Arita K."/>
            <person name="Bito T."/>
            <person name="Chiden Y."/>
            <person name="Fujitsuka N."/>
            <person name="Fukunaka R."/>
            <person name="Hamada M."/>
            <person name="Harada C."/>
            <person name="Hayashi A."/>
            <person name="Hijishita S."/>
            <person name="Honda M."/>
            <person name="Hosokawa S."/>
            <person name="Ichikawa Y."/>
            <person name="Idonuma A."/>
            <person name="Iijima M."/>
            <person name="Ikeda M."/>
            <person name="Ikeno M."/>
            <person name="Ito K."/>
            <person name="Ito S."/>
            <person name="Ito T."/>
            <person name="Ito Y."/>
            <person name="Ito Y."/>
            <person name="Iwabuchi A."/>
            <person name="Kamiya K."/>
            <person name="Karasawa W."/>
            <person name="Kurita K."/>
            <person name="Katagiri S."/>
            <person name="Kikuta A."/>
            <person name="Kobayashi H."/>
            <person name="Kobayashi N."/>
            <person name="Machita K."/>
            <person name="Maehara T."/>
            <person name="Masukawa M."/>
            <person name="Mizubayashi T."/>
            <person name="Mukai Y."/>
            <person name="Nagasaki H."/>
            <person name="Nagata Y."/>
            <person name="Naito S."/>
            <person name="Nakashima M."/>
            <person name="Nakama Y."/>
            <person name="Nakamichi Y."/>
            <person name="Nakamura M."/>
            <person name="Meguro A."/>
            <person name="Negishi M."/>
            <person name="Ohta I."/>
            <person name="Ohta T."/>
            <person name="Okamoto M."/>
            <person name="Ono N."/>
            <person name="Saji S."/>
            <person name="Sakaguchi M."/>
            <person name="Sakai K."/>
            <person name="Shibata M."/>
            <person name="Shimokawa T."/>
            <person name="Song J."/>
            <person name="Takazaki Y."/>
            <person name="Terasawa K."/>
            <person name="Tsugane M."/>
            <person name="Tsuji K."/>
            <person name="Ueda S."/>
            <person name="Waki K."/>
            <person name="Yamagata H."/>
            <person name="Yamamoto M."/>
            <person name="Yamamoto S."/>
            <person name="Yamane H."/>
            <person name="Yoshiki S."/>
            <person name="Yoshihara R."/>
            <person name="Yukawa K."/>
            <person name="Zhong H."/>
            <person name="Yano M."/>
            <person name="Yuan Q."/>
            <person name="Ouyang S."/>
            <person name="Liu J."/>
            <person name="Jones K.M."/>
            <person name="Gansberger K."/>
            <person name="Moffat K."/>
            <person name="Hill J."/>
            <person name="Bera J."/>
            <person name="Fadrosh D."/>
            <person name="Jin S."/>
            <person name="Johri S."/>
            <person name="Kim M."/>
            <person name="Overton L."/>
            <person name="Reardon M."/>
            <person name="Tsitrin T."/>
            <person name="Vuong H."/>
            <person name="Weaver B."/>
            <person name="Ciecko A."/>
            <person name="Tallon L."/>
            <person name="Jackson J."/>
            <person name="Pai G."/>
            <person name="Aken S.V."/>
            <person name="Utterback T."/>
            <person name="Reidmuller S."/>
            <person name="Feldblyum T."/>
            <person name="Hsiao J."/>
            <person name="Zismann V."/>
            <person name="Iobst S."/>
            <person name="de Vazeille A.R."/>
            <person name="Buell C.R."/>
            <person name="Ying K."/>
            <person name="Li Y."/>
            <person name="Lu T."/>
            <person name="Huang Y."/>
            <person name="Zhao Q."/>
            <person name="Feng Q."/>
            <person name="Zhang L."/>
            <person name="Zhu J."/>
            <person name="Weng Q."/>
            <person name="Mu J."/>
            <person name="Lu Y."/>
            <person name="Fan D."/>
            <person name="Liu Y."/>
            <person name="Guan J."/>
            <person name="Zhang Y."/>
            <person name="Yu S."/>
            <person name="Liu X."/>
            <person name="Zhang Y."/>
            <person name="Hong G."/>
            <person name="Han B."/>
            <person name="Choisne N."/>
            <person name="Demange N."/>
            <person name="Orjeda G."/>
            <person name="Samain S."/>
            <person name="Cattolico L."/>
            <person name="Pelletier E."/>
            <person name="Couloux A."/>
            <person name="Segurens B."/>
            <person name="Wincker P."/>
            <person name="D'Hont A."/>
            <person name="Scarpelli C."/>
            <person name="Weissenbach J."/>
            <person name="Salanoubat M."/>
            <person name="Quetier F."/>
            <person name="Yu Y."/>
            <person name="Kim H.R."/>
            <person name="Rambo T."/>
            <person name="Currie J."/>
            <person name="Collura K."/>
            <person name="Luo M."/>
            <person name="Yang T."/>
            <person name="Ammiraju J.S.S."/>
            <person name="Engler F."/>
            <person name="Soderlund C."/>
            <person name="Wing R.A."/>
            <person name="Palmer L.E."/>
            <person name="de la Bastide M."/>
            <person name="Spiegel L."/>
            <person name="Nascimento L."/>
            <person name="Zutavern T."/>
            <person name="O'Shaughnessy A."/>
            <person name="Dike S."/>
            <person name="Dedhia N."/>
            <person name="Preston R."/>
            <person name="Balija V."/>
            <person name="McCombie W.R."/>
            <person name="Chow T."/>
            <person name="Chen H."/>
            <person name="Chung M."/>
            <person name="Chen C."/>
            <person name="Shaw J."/>
            <person name="Wu H."/>
            <person name="Hsiao K."/>
            <person name="Chao Y."/>
            <person name="Chu M."/>
            <person name="Cheng C."/>
            <person name="Hour A."/>
            <person name="Lee P."/>
            <person name="Lin S."/>
            <person name="Lin Y."/>
            <person name="Liou J."/>
            <person name="Liu S."/>
            <person name="Hsing Y."/>
            <person name="Raghuvanshi S."/>
            <person name="Mohanty A."/>
            <person name="Bharti A.K."/>
            <person name="Gaur A."/>
            <person name="Gupta V."/>
            <person name="Kumar D."/>
            <person name="Ravi V."/>
            <person name="Vij S."/>
            <person name="Kapur A."/>
            <person name="Khurana P."/>
            <person name="Khurana P."/>
            <person name="Khurana J.P."/>
            <person name="Tyagi A.K."/>
            <person name="Gaikwad K."/>
            <person name="Singh A."/>
            <person name="Dalal V."/>
            <person name="Srivastava S."/>
            <person name="Dixit A."/>
            <person name="Pal A.K."/>
            <person name="Ghazi I.A."/>
            <person name="Yadav M."/>
            <person name="Pandit A."/>
            <person name="Bhargava A."/>
            <person name="Sureshbabu K."/>
            <person name="Batra K."/>
            <person name="Sharma T.R."/>
            <person name="Mohapatra T."/>
            <person name="Singh N.K."/>
            <person name="Messing J."/>
            <person name="Nelson A.B."/>
            <person name="Fuks G."/>
            <person name="Kavchok S."/>
            <person name="Keizer G."/>
            <person name="Linton E."/>
            <person name="Llaca V."/>
            <person name="Song R."/>
            <person name="Tanyolac B."/>
            <person name="Young S."/>
            <person name="Ho-Il K."/>
            <person name="Hahn J.H."/>
            <person name="Sangsakoo G."/>
            <person name="Vanavichit A."/>
            <person name="de Mattos Luiz.A.T."/>
            <person name="Zimmer P.D."/>
            <person name="Malone G."/>
            <person name="Dellagostin O."/>
            <person name="de Oliveira A.C."/>
            <person name="Bevan M."/>
            <person name="Bancroft I."/>
            <person name="Minx P."/>
            <person name="Cordum H."/>
            <person name="Wilson R."/>
            <person name="Cheng Z."/>
            <person name="Jin W."/>
            <person name="Jiang J."/>
            <person name="Leong S.A."/>
            <person name="Iwama H."/>
            <person name="Gojobori T."/>
            <person name="Itoh T."/>
            <person name="Niimura Y."/>
            <person name="Fujii Y."/>
            <person name="Habara T."/>
            <person name="Sakai H."/>
            <person name="Sato Y."/>
            <person name="Wilson G."/>
            <person name="Kumar K."/>
            <person name="McCouch S."/>
            <person name="Juretic N."/>
            <person name="Hoen D."/>
            <person name="Wright S."/>
            <person name="Bruskiewich R."/>
            <person name="Bureau T."/>
            <person name="Miyao A."/>
            <person name="Hirochika H."/>
            <person name="Nishikawa T."/>
            <person name="Kadowaki K."/>
            <person name="Sugiura M."/>
            <person name="Burr B."/>
            <person name="Sasaki T."/>
        </authorList>
    </citation>
    <scope>NUCLEOTIDE SEQUENCE [LARGE SCALE GENOMIC DNA]</scope>
    <source>
        <strain evidence="3">cv. Nipponbare</strain>
    </source>
</reference>
<name>Q6YS79_ORYSJ</name>
<reference evidence="3" key="2">
    <citation type="journal article" date="2008" name="Nucleic Acids Res.">
        <title>The rice annotation project database (RAP-DB): 2008 update.</title>
        <authorList>
            <consortium name="The rice annotation project (RAP)"/>
        </authorList>
    </citation>
    <scope>GENOME REANNOTATION</scope>
    <source>
        <strain evidence="3">cv. Nipponbare</strain>
    </source>
</reference>
<dbReference type="AlphaFoldDB" id="Q6YS79"/>
<feature type="compositionally biased region" description="Basic and acidic residues" evidence="1">
    <location>
        <begin position="61"/>
        <end position="75"/>
    </location>
</feature>
<evidence type="ECO:0000313" key="2">
    <source>
        <dbReference type="EMBL" id="BAC84894.1"/>
    </source>
</evidence>
<evidence type="ECO:0000313" key="3">
    <source>
        <dbReference type="Proteomes" id="UP000000763"/>
    </source>
</evidence>
<gene>
    <name evidence="2" type="primary">B1272H04.16</name>
</gene>
<dbReference type="EMBL" id="AP006479">
    <property type="protein sequence ID" value="BAC84894.1"/>
    <property type="molecule type" value="Genomic_DNA"/>
</dbReference>
<protein>
    <submittedName>
        <fullName evidence="2">Uncharacterized protein</fullName>
    </submittedName>
</protein>
<evidence type="ECO:0000256" key="1">
    <source>
        <dbReference type="SAM" id="MobiDB-lite"/>
    </source>
</evidence>
<feature type="region of interest" description="Disordered" evidence="1">
    <location>
        <begin position="1"/>
        <end position="82"/>
    </location>
</feature>
<proteinExistence type="predicted"/>
<organism evidence="2 3">
    <name type="scientific">Oryza sativa subsp. japonica</name>
    <name type="common">Rice</name>
    <dbReference type="NCBI Taxonomy" id="39947"/>
    <lineage>
        <taxon>Eukaryota</taxon>
        <taxon>Viridiplantae</taxon>
        <taxon>Streptophyta</taxon>
        <taxon>Embryophyta</taxon>
        <taxon>Tracheophyta</taxon>
        <taxon>Spermatophyta</taxon>
        <taxon>Magnoliopsida</taxon>
        <taxon>Liliopsida</taxon>
        <taxon>Poales</taxon>
        <taxon>Poaceae</taxon>
        <taxon>BOP clade</taxon>
        <taxon>Oryzoideae</taxon>
        <taxon>Oryzeae</taxon>
        <taxon>Oryzinae</taxon>
        <taxon>Oryza</taxon>
        <taxon>Oryza sativa</taxon>
    </lineage>
</organism>
<sequence>MWRHEGTNVGRHRGGPRGWPRFIRGESGGHGRAGAGSPADRSGSDGARPDGHQRRPLGPQHAREAAKGGERERRSSPSVRTG</sequence>
<accession>Q6YS79</accession>